<dbReference type="AlphaFoldDB" id="A0A3M6UYI0"/>
<gene>
    <name evidence="3" type="ORF">pdam_00006415</name>
</gene>
<feature type="region of interest" description="Disordered" evidence="2">
    <location>
        <begin position="1"/>
        <end position="22"/>
    </location>
</feature>
<feature type="coiled-coil region" evidence="1">
    <location>
        <begin position="44"/>
        <end position="78"/>
    </location>
</feature>
<evidence type="ECO:0000313" key="3">
    <source>
        <dbReference type="EMBL" id="RMX58584.1"/>
    </source>
</evidence>
<feature type="compositionally biased region" description="Basic and acidic residues" evidence="2">
    <location>
        <begin position="1"/>
        <end position="19"/>
    </location>
</feature>
<reference evidence="3 4" key="1">
    <citation type="journal article" date="2018" name="Sci. Rep.">
        <title>Comparative analysis of the Pocillopora damicornis genome highlights role of immune system in coral evolution.</title>
        <authorList>
            <person name="Cunning R."/>
            <person name="Bay R.A."/>
            <person name="Gillette P."/>
            <person name="Baker A.C."/>
            <person name="Traylor-Knowles N."/>
        </authorList>
    </citation>
    <scope>NUCLEOTIDE SEQUENCE [LARGE SCALE GENOMIC DNA]</scope>
    <source>
        <strain evidence="3">RSMAS</strain>
        <tissue evidence="3">Whole animal</tissue>
    </source>
</reference>
<dbReference type="EMBL" id="RCHS01000482">
    <property type="protein sequence ID" value="RMX58584.1"/>
    <property type="molecule type" value="Genomic_DNA"/>
</dbReference>
<evidence type="ECO:0000256" key="2">
    <source>
        <dbReference type="SAM" id="MobiDB-lite"/>
    </source>
</evidence>
<evidence type="ECO:0000256" key="1">
    <source>
        <dbReference type="SAM" id="Coils"/>
    </source>
</evidence>
<dbReference type="Proteomes" id="UP000275408">
    <property type="component" value="Unassembled WGS sequence"/>
</dbReference>
<accession>A0A3M6UYI0</accession>
<organism evidence="3 4">
    <name type="scientific">Pocillopora damicornis</name>
    <name type="common">Cauliflower coral</name>
    <name type="synonym">Millepora damicornis</name>
    <dbReference type="NCBI Taxonomy" id="46731"/>
    <lineage>
        <taxon>Eukaryota</taxon>
        <taxon>Metazoa</taxon>
        <taxon>Cnidaria</taxon>
        <taxon>Anthozoa</taxon>
        <taxon>Hexacorallia</taxon>
        <taxon>Scleractinia</taxon>
        <taxon>Astrocoeniina</taxon>
        <taxon>Pocilloporidae</taxon>
        <taxon>Pocillopora</taxon>
    </lineage>
</organism>
<comment type="caution">
    <text evidence="3">The sequence shown here is derived from an EMBL/GenBank/DDBJ whole genome shotgun (WGS) entry which is preliminary data.</text>
</comment>
<keyword evidence="4" id="KW-1185">Reference proteome</keyword>
<name>A0A3M6UYI0_POCDA</name>
<protein>
    <submittedName>
        <fullName evidence="3">Uncharacterized protein</fullName>
    </submittedName>
</protein>
<sequence>MDSNKDDTRKMRDVREESPSKCFNTTTQIEEKLTTLESRIRVVKSDFKAQVDDLRSRMERLKTELENVHDDLNSRKMKDAKNDDDDARRNILKETRACRKHLLQKNKELT</sequence>
<keyword evidence="1" id="KW-0175">Coiled coil</keyword>
<proteinExistence type="predicted"/>
<evidence type="ECO:0000313" key="4">
    <source>
        <dbReference type="Proteomes" id="UP000275408"/>
    </source>
</evidence>